<dbReference type="GO" id="GO:0000981">
    <property type="term" value="F:DNA-binding transcription factor activity, RNA polymerase II-specific"/>
    <property type="evidence" value="ECO:0007669"/>
    <property type="project" value="InterPro"/>
</dbReference>
<dbReference type="InterPro" id="IPR036864">
    <property type="entry name" value="Zn2-C6_fun-type_DNA-bd_sf"/>
</dbReference>
<dbReference type="Gene3D" id="4.10.240.10">
    <property type="entry name" value="Zn(2)-C6 fungal-type DNA-binding domain"/>
    <property type="match status" value="1"/>
</dbReference>
<reference evidence="11" key="1">
    <citation type="journal article" date="2009" name="Genome Res.">
        <title>Comparative genomic analyses of the human fungal pathogens Coccidioides and their relatives.</title>
        <authorList>
            <person name="Sharpton T.J."/>
            <person name="Stajich J.E."/>
            <person name="Rounsley S.D."/>
            <person name="Gardner M.J."/>
            <person name="Wortman J.R."/>
            <person name="Jordar V.S."/>
            <person name="Maiti R."/>
            <person name="Kodira C.D."/>
            <person name="Neafsey D.E."/>
            <person name="Zeng Q."/>
            <person name="Hung C.-Y."/>
            <person name="McMahan C."/>
            <person name="Muszewska A."/>
            <person name="Grynberg M."/>
            <person name="Mandel M.A."/>
            <person name="Kellner E.M."/>
            <person name="Barker B.M."/>
            <person name="Galgiani J.N."/>
            <person name="Orbach M.J."/>
            <person name="Kirkland T.N."/>
            <person name="Cole G.T."/>
            <person name="Henn M.R."/>
            <person name="Birren B.W."/>
            <person name="Taylor J.W."/>
        </authorList>
    </citation>
    <scope>NUCLEOTIDE SEQUENCE [LARGE SCALE GENOMIC DNA]</scope>
    <source>
        <strain evidence="11">RS</strain>
    </source>
</reference>
<keyword evidence="6" id="KW-0804">Transcription</keyword>
<evidence type="ECO:0000256" key="3">
    <source>
        <dbReference type="ARBA" id="ARBA00022833"/>
    </source>
</evidence>
<dbReference type="OMA" id="WEAFINL"/>
<dbReference type="Proteomes" id="UP000001261">
    <property type="component" value="Unassembled WGS sequence"/>
</dbReference>
<dbReference type="CDD" id="cd14686">
    <property type="entry name" value="bZIP"/>
    <property type="match status" value="1"/>
</dbReference>
<dbReference type="AlphaFoldDB" id="J3KDQ7"/>
<dbReference type="PANTHER" id="PTHR47782">
    <property type="entry name" value="ZN(II)2CYS6 TRANSCRIPTION FACTOR (EUROFUNG)-RELATED"/>
    <property type="match status" value="1"/>
</dbReference>
<evidence type="ECO:0000313" key="11">
    <source>
        <dbReference type="Proteomes" id="UP000001261"/>
    </source>
</evidence>
<keyword evidence="5" id="KW-0238">DNA-binding</keyword>
<feature type="compositionally biased region" description="Polar residues" evidence="8">
    <location>
        <begin position="256"/>
        <end position="267"/>
    </location>
</feature>
<dbReference type="CDD" id="cd00067">
    <property type="entry name" value="GAL4"/>
    <property type="match status" value="1"/>
</dbReference>
<dbReference type="InParanoid" id="J3KDQ7"/>
<evidence type="ECO:0000256" key="2">
    <source>
        <dbReference type="ARBA" id="ARBA00022723"/>
    </source>
</evidence>
<dbReference type="OrthoDB" id="4151048at2759"/>
<feature type="region of interest" description="Disordered" evidence="8">
    <location>
        <begin position="312"/>
        <end position="367"/>
    </location>
</feature>
<accession>J3KDQ7</accession>
<evidence type="ECO:0000256" key="4">
    <source>
        <dbReference type="ARBA" id="ARBA00023015"/>
    </source>
</evidence>
<dbReference type="KEGG" id="cim:CIMG_13370"/>
<sequence>MTSSNKREAQESPNGRQQQKKEDWEAFINLEGSDQTAEEAMNGEEEKQPEAQEAPAPSSTTRRRPTKKPRRSKNSPEPDYSAMVQGQMAGTHRTGQACDRCKARKMKCDSNPTGCANCSASNSACTQTDPITRESYTRGEFERLRADNQRLRQENQQLRQELERMRPPMGGITGQRPVAQPGVYGTTGTVGYSSLQGLGPQLLRQNTPVYPGTESIYATPRRPSLSGGGNGQSQFGPMAQTNTPTHGFQVPGSQDPFASNQSRSFTNGAPYASIAPVMRRTLSHGYNPMEANGRNNGFPILVPTQAPMTPVMRAPSGPNVVMPPQPGFTPPPYRGQMQPAAQTNRTPETKEEPPSPSPFGNGDSRRH</sequence>
<dbReference type="InterPro" id="IPR001138">
    <property type="entry name" value="Zn2Cys6_DnaBD"/>
</dbReference>
<evidence type="ECO:0000256" key="8">
    <source>
        <dbReference type="SAM" id="MobiDB-lite"/>
    </source>
</evidence>
<dbReference type="Pfam" id="PF00172">
    <property type="entry name" value="Zn_clus"/>
    <property type="match status" value="1"/>
</dbReference>
<dbReference type="GO" id="GO:0005634">
    <property type="term" value="C:nucleus"/>
    <property type="evidence" value="ECO:0007669"/>
    <property type="project" value="UniProtKB-SubCell"/>
</dbReference>
<feature type="compositionally biased region" description="Low complexity" evidence="8">
    <location>
        <begin position="51"/>
        <end position="60"/>
    </location>
</feature>
<feature type="region of interest" description="Disordered" evidence="8">
    <location>
        <begin position="215"/>
        <end position="268"/>
    </location>
</feature>
<dbReference type="GeneID" id="24164997"/>
<feature type="region of interest" description="Disordered" evidence="8">
    <location>
        <begin position="1"/>
        <end position="95"/>
    </location>
</feature>
<protein>
    <recommendedName>
        <fullName evidence="9">Zn(2)-C6 fungal-type domain-containing protein</fullName>
    </recommendedName>
</protein>
<proteinExistence type="predicted"/>
<dbReference type="GO" id="GO:0045944">
    <property type="term" value="P:positive regulation of transcription by RNA polymerase II"/>
    <property type="evidence" value="ECO:0007669"/>
    <property type="project" value="TreeGrafter"/>
</dbReference>
<evidence type="ECO:0000256" key="6">
    <source>
        <dbReference type="ARBA" id="ARBA00023163"/>
    </source>
</evidence>
<evidence type="ECO:0000259" key="9">
    <source>
        <dbReference type="PROSITE" id="PS50048"/>
    </source>
</evidence>
<name>J3KDQ7_COCIM</name>
<evidence type="ECO:0000313" key="10">
    <source>
        <dbReference type="EMBL" id="EAS33524.3"/>
    </source>
</evidence>
<dbReference type="PANTHER" id="PTHR47782:SF1">
    <property type="entry name" value="PYRIMIDINE PATHWAY REGULATORY PROTEIN 1"/>
    <property type="match status" value="1"/>
</dbReference>
<keyword evidence="11" id="KW-1185">Reference proteome</keyword>
<feature type="compositionally biased region" description="Polar residues" evidence="8">
    <location>
        <begin position="232"/>
        <end position="246"/>
    </location>
</feature>
<dbReference type="EMBL" id="GG704914">
    <property type="protein sequence ID" value="EAS33524.3"/>
    <property type="molecule type" value="Genomic_DNA"/>
</dbReference>
<evidence type="ECO:0000256" key="5">
    <source>
        <dbReference type="ARBA" id="ARBA00023125"/>
    </source>
</evidence>
<feature type="compositionally biased region" description="Pro residues" evidence="8">
    <location>
        <begin position="321"/>
        <end position="333"/>
    </location>
</feature>
<keyword evidence="2" id="KW-0479">Metal-binding</keyword>
<comment type="subcellular location">
    <subcellularLocation>
        <location evidence="1">Nucleus</location>
    </subcellularLocation>
</comment>
<feature type="domain" description="Zn(2)-C6 fungal-type" evidence="9">
    <location>
        <begin position="97"/>
        <end position="127"/>
    </location>
</feature>
<keyword evidence="7" id="KW-0539">Nucleus</keyword>
<organism evidence="10 11">
    <name type="scientific">Coccidioides immitis (strain RS)</name>
    <name type="common">Valley fever fungus</name>
    <dbReference type="NCBI Taxonomy" id="246410"/>
    <lineage>
        <taxon>Eukaryota</taxon>
        <taxon>Fungi</taxon>
        <taxon>Dikarya</taxon>
        <taxon>Ascomycota</taxon>
        <taxon>Pezizomycotina</taxon>
        <taxon>Eurotiomycetes</taxon>
        <taxon>Eurotiomycetidae</taxon>
        <taxon>Onygenales</taxon>
        <taxon>Onygenaceae</taxon>
        <taxon>Coccidioides</taxon>
    </lineage>
</organism>
<evidence type="ECO:0000256" key="7">
    <source>
        <dbReference type="ARBA" id="ARBA00023242"/>
    </source>
</evidence>
<dbReference type="STRING" id="246410.J3KDQ7"/>
<dbReference type="SUPFAM" id="SSF57701">
    <property type="entry name" value="Zn2/Cys6 DNA-binding domain"/>
    <property type="match status" value="1"/>
</dbReference>
<dbReference type="PROSITE" id="PS00463">
    <property type="entry name" value="ZN2_CY6_FUNGAL_1"/>
    <property type="match status" value="1"/>
</dbReference>
<dbReference type="SMART" id="SM00066">
    <property type="entry name" value="GAL4"/>
    <property type="match status" value="1"/>
</dbReference>
<evidence type="ECO:0000256" key="1">
    <source>
        <dbReference type="ARBA" id="ARBA00004123"/>
    </source>
</evidence>
<keyword evidence="3" id="KW-0862">Zinc</keyword>
<dbReference type="VEuPathDB" id="FungiDB:CIMG_13370"/>
<gene>
    <name evidence="10" type="ORF">CIMG_13370</name>
</gene>
<feature type="compositionally biased region" description="Basic residues" evidence="8">
    <location>
        <begin position="61"/>
        <end position="73"/>
    </location>
</feature>
<keyword evidence="4" id="KW-0805">Transcription regulation</keyword>
<feature type="compositionally biased region" description="Basic and acidic residues" evidence="8">
    <location>
        <begin position="1"/>
        <end position="10"/>
    </location>
</feature>
<reference evidence="11" key="2">
    <citation type="journal article" date="2010" name="Genome Res.">
        <title>Population genomic sequencing of Coccidioides fungi reveals recent hybridization and transposon control.</title>
        <authorList>
            <person name="Neafsey D.E."/>
            <person name="Barker B.M."/>
            <person name="Sharpton T.J."/>
            <person name="Stajich J.E."/>
            <person name="Park D.J."/>
            <person name="Whiston E."/>
            <person name="Hung C.-Y."/>
            <person name="McMahan C."/>
            <person name="White J."/>
            <person name="Sykes S."/>
            <person name="Heiman D."/>
            <person name="Young S."/>
            <person name="Zeng Q."/>
            <person name="Abouelleil A."/>
            <person name="Aftuck L."/>
            <person name="Bessette D."/>
            <person name="Brown A."/>
            <person name="FitzGerald M."/>
            <person name="Lui A."/>
            <person name="Macdonald J.P."/>
            <person name="Priest M."/>
            <person name="Orbach M.J."/>
            <person name="Galgiani J.N."/>
            <person name="Kirkland T.N."/>
            <person name="Cole G.T."/>
            <person name="Birren B.W."/>
            <person name="Henn M.R."/>
            <person name="Taylor J.W."/>
            <person name="Rounsley S.D."/>
        </authorList>
    </citation>
    <scope>GENOME REANNOTATION</scope>
    <source>
        <strain evidence="11">RS</strain>
    </source>
</reference>
<dbReference type="RefSeq" id="XP_001245107.2">
    <property type="nucleotide sequence ID" value="XM_001245106.2"/>
</dbReference>
<dbReference type="GO" id="GO:0008270">
    <property type="term" value="F:zinc ion binding"/>
    <property type="evidence" value="ECO:0007669"/>
    <property type="project" value="InterPro"/>
</dbReference>
<dbReference type="PROSITE" id="PS50048">
    <property type="entry name" value="ZN2_CY6_FUNGAL_2"/>
    <property type="match status" value="1"/>
</dbReference>
<dbReference type="GO" id="GO:0043565">
    <property type="term" value="F:sequence-specific DNA binding"/>
    <property type="evidence" value="ECO:0007669"/>
    <property type="project" value="TreeGrafter"/>
</dbReference>
<dbReference type="InterPro" id="IPR052202">
    <property type="entry name" value="Yeast_MetPath_Reg"/>
</dbReference>